<evidence type="ECO:0000313" key="4">
    <source>
        <dbReference type="EMBL" id="OWF40662.1"/>
    </source>
</evidence>
<dbReference type="InterPro" id="IPR016187">
    <property type="entry name" value="CTDL_fold"/>
</dbReference>
<feature type="domain" description="C-type lectin" evidence="3">
    <location>
        <begin position="30"/>
        <end position="152"/>
    </location>
</feature>
<protein>
    <submittedName>
        <fullName evidence="4">Collectin-12</fullName>
    </submittedName>
</protein>
<feature type="chain" id="PRO_5013030050" evidence="2">
    <location>
        <begin position="20"/>
        <end position="155"/>
    </location>
</feature>
<dbReference type="InterPro" id="IPR050111">
    <property type="entry name" value="C-type_lectin/snaclec_domain"/>
</dbReference>
<proteinExistence type="predicted"/>
<dbReference type="CDD" id="cd00037">
    <property type="entry name" value="CLECT"/>
    <property type="match status" value="1"/>
</dbReference>
<dbReference type="InterPro" id="IPR001304">
    <property type="entry name" value="C-type_lectin-like"/>
</dbReference>
<keyword evidence="5" id="KW-1185">Reference proteome</keyword>
<dbReference type="InterPro" id="IPR016186">
    <property type="entry name" value="C-type_lectin-like/link_sf"/>
</dbReference>
<accession>A0A210PW27</accession>
<evidence type="ECO:0000256" key="1">
    <source>
        <dbReference type="ARBA" id="ARBA00023157"/>
    </source>
</evidence>
<evidence type="ECO:0000259" key="3">
    <source>
        <dbReference type="PROSITE" id="PS50041"/>
    </source>
</evidence>
<keyword evidence="2" id="KW-0732">Signal</keyword>
<dbReference type="Gene3D" id="3.10.100.10">
    <property type="entry name" value="Mannose-Binding Protein A, subunit A"/>
    <property type="match status" value="1"/>
</dbReference>
<dbReference type="SMART" id="SM00034">
    <property type="entry name" value="CLECT"/>
    <property type="match status" value="1"/>
</dbReference>
<organism evidence="4 5">
    <name type="scientific">Mizuhopecten yessoensis</name>
    <name type="common">Japanese scallop</name>
    <name type="synonym">Patinopecten yessoensis</name>
    <dbReference type="NCBI Taxonomy" id="6573"/>
    <lineage>
        <taxon>Eukaryota</taxon>
        <taxon>Metazoa</taxon>
        <taxon>Spiralia</taxon>
        <taxon>Lophotrochozoa</taxon>
        <taxon>Mollusca</taxon>
        <taxon>Bivalvia</taxon>
        <taxon>Autobranchia</taxon>
        <taxon>Pteriomorphia</taxon>
        <taxon>Pectinida</taxon>
        <taxon>Pectinoidea</taxon>
        <taxon>Pectinidae</taxon>
        <taxon>Mizuhopecten</taxon>
    </lineage>
</organism>
<feature type="signal peptide" evidence="2">
    <location>
        <begin position="1"/>
        <end position="19"/>
    </location>
</feature>
<evidence type="ECO:0000256" key="2">
    <source>
        <dbReference type="SAM" id="SignalP"/>
    </source>
</evidence>
<comment type="caution">
    <text evidence="4">The sequence shown here is derived from an EMBL/GenBank/DDBJ whole genome shotgun (WGS) entry which is preliminary data.</text>
</comment>
<dbReference type="PANTHER" id="PTHR22803">
    <property type="entry name" value="MANNOSE, PHOSPHOLIPASE, LECTIN RECEPTOR RELATED"/>
    <property type="match status" value="1"/>
</dbReference>
<reference evidence="4 5" key="1">
    <citation type="journal article" date="2017" name="Nat. Ecol. Evol.">
        <title>Scallop genome provides insights into evolution of bilaterian karyotype and development.</title>
        <authorList>
            <person name="Wang S."/>
            <person name="Zhang J."/>
            <person name="Jiao W."/>
            <person name="Li J."/>
            <person name="Xun X."/>
            <person name="Sun Y."/>
            <person name="Guo X."/>
            <person name="Huan P."/>
            <person name="Dong B."/>
            <person name="Zhang L."/>
            <person name="Hu X."/>
            <person name="Sun X."/>
            <person name="Wang J."/>
            <person name="Zhao C."/>
            <person name="Wang Y."/>
            <person name="Wang D."/>
            <person name="Huang X."/>
            <person name="Wang R."/>
            <person name="Lv J."/>
            <person name="Li Y."/>
            <person name="Zhang Z."/>
            <person name="Liu B."/>
            <person name="Lu W."/>
            <person name="Hui Y."/>
            <person name="Liang J."/>
            <person name="Zhou Z."/>
            <person name="Hou R."/>
            <person name="Li X."/>
            <person name="Liu Y."/>
            <person name="Li H."/>
            <person name="Ning X."/>
            <person name="Lin Y."/>
            <person name="Zhao L."/>
            <person name="Xing Q."/>
            <person name="Dou J."/>
            <person name="Li Y."/>
            <person name="Mao J."/>
            <person name="Guo H."/>
            <person name="Dou H."/>
            <person name="Li T."/>
            <person name="Mu C."/>
            <person name="Jiang W."/>
            <person name="Fu Q."/>
            <person name="Fu X."/>
            <person name="Miao Y."/>
            <person name="Liu J."/>
            <person name="Yu Q."/>
            <person name="Li R."/>
            <person name="Liao H."/>
            <person name="Li X."/>
            <person name="Kong Y."/>
            <person name="Jiang Z."/>
            <person name="Chourrout D."/>
            <person name="Li R."/>
            <person name="Bao Z."/>
        </authorList>
    </citation>
    <scope>NUCLEOTIDE SEQUENCE [LARGE SCALE GENOMIC DNA]</scope>
    <source>
        <strain evidence="4 5">PY_sf001</strain>
    </source>
</reference>
<dbReference type="PROSITE" id="PS50041">
    <property type="entry name" value="C_TYPE_LECTIN_2"/>
    <property type="match status" value="1"/>
</dbReference>
<dbReference type="PROSITE" id="PS00615">
    <property type="entry name" value="C_TYPE_LECTIN_1"/>
    <property type="match status" value="1"/>
</dbReference>
<dbReference type="OrthoDB" id="6083465at2759"/>
<sequence>MMHGITALVLCSTIALGLGSECPNEEWKRLRNSCFFFSTHELTWINAKYFCHSMPGVNATLVYILSAEENYFVKERLNTYQYIHFYHIGATDAGHEGVFVWEQKNMPVDNYYTNWWDGEPSSTGDEDCTEISTRNGQWNDIPCSESQRFVCRIEL</sequence>
<gene>
    <name evidence="4" type="ORF">KP79_PYT09880</name>
</gene>
<dbReference type="EMBL" id="NEDP02005457">
    <property type="protein sequence ID" value="OWF40662.1"/>
    <property type="molecule type" value="Genomic_DNA"/>
</dbReference>
<dbReference type="AlphaFoldDB" id="A0A210PW27"/>
<dbReference type="InterPro" id="IPR018378">
    <property type="entry name" value="C-type_lectin_CS"/>
</dbReference>
<keyword evidence="1" id="KW-1015">Disulfide bond</keyword>
<dbReference type="SUPFAM" id="SSF56436">
    <property type="entry name" value="C-type lectin-like"/>
    <property type="match status" value="1"/>
</dbReference>
<dbReference type="Proteomes" id="UP000242188">
    <property type="component" value="Unassembled WGS sequence"/>
</dbReference>
<evidence type="ECO:0000313" key="5">
    <source>
        <dbReference type="Proteomes" id="UP000242188"/>
    </source>
</evidence>
<dbReference type="Pfam" id="PF00059">
    <property type="entry name" value="Lectin_C"/>
    <property type="match status" value="1"/>
</dbReference>
<name>A0A210PW27_MIZYE</name>